<dbReference type="Pfam" id="PF00717">
    <property type="entry name" value="Peptidase_S24"/>
    <property type="match status" value="1"/>
</dbReference>
<evidence type="ECO:0000259" key="1">
    <source>
        <dbReference type="Pfam" id="PF00717"/>
    </source>
</evidence>
<dbReference type="InterPro" id="IPR039418">
    <property type="entry name" value="LexA-like"/>
</dbReference>
<dbReference type="AlphaFoldDB" id="A0A6J6E7Y7"/>
<name>A0A6J6E7Y7_9ZZZZ</name>
<gene>
    <name evidence="2" type="ORF">UFOPK1643_00833</name>
</gene>
<dbReference type="InterPro" id="IPR050077">
    <property type="entry name" value="LexA_repressor"/>
</dbReference>
<dbReference type="PANTHER" id="PTHR33516">
    <property type="entry name" value="LEXA REPRESSOR"/>
    <property type="match status" value="1"/>
</dbReference>
<feature type="domain" description="Peptidase S24/S26A/S26B/S26C" evidence="1">
    <location>
        <begin position="57"/>
        <end position="94"/>
    </location>
</feature>
<dbReference type="SUPFAM" id="SSF51306">
    <property type="entry name" value="LexA/Signal peptidase"/>
    <property type="match status" value="1"/>
</dbReference>
<dbReference type="InterPro" id="IPR015927">
    <property type="entry name" value="Peptidase_S24_S26A/B/C"/>
</dbReference>
<sequence length="102" mass="10834">MVTKFCAKTEQAVQNAAKFSCDEIEILIGVQLLLAVRTDGGAARQLLLAGLGLPIVGEATVKTFSRKNGHIWLLPANADFAPIDGDACEILGKVTAVLRTVR</sequence>
<accession>A0A6J6E7Y7</accession>
<dbReference type="InterPro" id="IPR036286">
    <property type="entry name" value="LexA/Signal_pep-like_sf"/>
</dbReference>
<protein>
    <submittedName>
        <fullName evidence="2">Unannotated protein</fullName>
    </submittedName>
</protein>
<dbReference type="PANTHER" id="PTHR33516:SF2">
    <property type="entry name" value="LEXA REPRESSOR-RELATED"/>
    <property type="match status" value="1"/>
</dbReference>
<dbReference type="CDD" id="cd06529">
    <property type="entry name" value="S24_LexA-like"/>
    <property type="match status" value="1"/>
</dbReference>
<proteinExistence type="predicted"/>
<dbReference type="Gene3D" id="2.10.109.10">
    <property type="entry name" value="Umud Fragment, subunit A"/>
    <property type="match status" value="1"/>
</dbReference>
<dbReference type="EMBL" id="CAEZTK010000064">
    <property type="protein sequence ID" value="CAB4571936.1"/>
    <property type="molecule type" value="Genomic_DNA"/>
</dbReference>
<organism evidence="2">
    <name type="scientific">freshwater metagenome</name>
    <dbReference type="NCBI Taxonomy" id="449393"/>
    <lineage>
        <taxon>unclassified sequences</taxon>
        <taxon>metagenomes</taxon>
        <taxon>ecological metagenomes</taxon>
    </lineage>
</organism>
<evidence type="ECO:0000313" key="2">
    <source>
        <dbReference type="EMBL" id="CAB4571936.1"/>
    </source>
</evidence>
<reference evidence="2" key="1">
    <citation type="submission" date="2020-05" db="EMBL/GenBank/DDBJ databases">
        <authorList>
            <person name="Chiriac C."/>
            <person name="Salcher M."/>
            <person name="Ghai R."/>
            <person name="Kavagutti S V."/>
        </authorList>
    </citation>
    <scope>NUCLEOTIDE SEQUENCE</scope>
</reference>